<proteinExistence type="predicted"/>
<keyword evidence="2" id="KW-1185">Reference proteome</keyword>
<protein>
    <recommendedName>
        <fullName evidence="3">Sigma-70 family RNA polymerase sigma factor</fullName>
    </recommendedName>
</protein>
<evidence type="ECO:0008006" key="3">
    <source>
        <dbReference type="Google" id="ProtNLM"/>
    </source>
</evidence>
<evidence type="ECO:0000313" key="1">
    <source>
        <dbReference type="EMBL" id="MBF8178202.1"/>
    </source>
</evidence>
<dbReference type="RefSeq" id="WP_195875668.1">
    <property type="nucleotide sequence ID" value="NZ_JADOEL010000008.1"/>
</dbReference>
<reference evidence="1 2" key="1">
    <citation type="submission" date="2020-11" db="EMBL/GenBank/DDBJ databases">
        <title>WGS of Herminiimonas contaminans strain Marseille-Q4544 isolated from planarians Schmidtea mediterranea.</title>
        <authorList>
            <person name="Kangale L."/>
        </authorList>
    </citation>
    <scope>NUCLEOTIDE SEQUENCE [LARGE SCALE GENOMIC DNA]</scope>
    <source>
        <strain evidence="1 2">Marseille-Q4544</strain>
    </source>
</reference>
<evidence type="ECO:0000313" key="2">
    <source>
        <dbReference type="Proteomes" id="UP000657372"/>
    </source>
</evidence>
<comment type="caution">
    <text evidence="1">The sequence shown here is derived from an EMBL/GenBank/DDBJ whole genome shotgun (WGS) entry which is preliminary data.</text>
</comment>
<dbReference type="Proteomes" id="UP000657372">
    <property type="component" value="Unassembled WGS sequence"/>
</dbReference>
<sequence length="123" mass="14318">MSSISDGYRNLVRHDREILANDRRNVNADPDDDLIDEFGSENLAIDNVLIDRESQSLMAADLKAIEDHFEDDEDVTLIIMAMEDKVPPREMESEYGMSVQKYEYARKKLRRGIDRLFPGRRKI</sequence>
<dbReference type="EMBL" id="JADOEL010000008">
    <property type="protein sequence ID" value="MBF8178202.1"/>
    <property type="molecule type" value="Genomic_DNA"/>
</dbReference>
<gene>
    <name evidence="1" type="ORF">IXC47_10955</name>
</gene>
<accession>A0ABS0EWI5</accession>
<organism evidence="1 2">
    <name type="scientific">Herminiimonas contaminans</name>
    <dbReference type="NCBI Taxonomy" id="1111140"/>
    <lineage>
        <taxon>Bacteria</taxon>
        <taxon>Pseudomonadati</taxon>
        <taxon>Pseudomonadota</taxon>
        <taxon>Betaproteobacteria</taxon>
        <taxon>Burkholderiales</taxon>
        <taxon>Oxalobacteraceae</taxon>
        <taxon>Herminiimonas</taxon>
    </lineage>
</organism>
<name>A0ABS0EWI5_9BURK</name>